<dbReference type="InterPro" id="IPR001132">
    <property type="entry name" value="SMAD_dom_Dwarfin-type"/>
</dbReference>
<feature type="region of interest" description="Disordered" evidence="8">
    <location>
        <begin position="742"/>
        <end position="792"/>
    </location>
</feature>
<keyword evidence="7" id="KW-0963">Cytoplasm</keyword>
<dbReference type="SMART" id="SM00524">
    <property type="entry name" value="DWB"/>
    <property type="match status" value="1"/>
</dbReference>
<feature type="compositionally biased region" description="Basic residues" evidence="8">
    <location>
        <begin position="578"/>
        <end position="589"/>
    </location>
</feature>
<accession>A0ABD2J8K2</accession>
<dbReference type="GO" id="GO:0050793">
    <property type="term" value="P:regulation of developmental process"/>
    <property type="evidence" value="ECO:0007669"/>
    <property type="project" value="UniProtKB-ARBA"/>
</dbReference>
<evidence type="ECO:0000256" key="1">
    <source>
        <dbReference type="ARBA" id="ARBA00005545"/>
    </source>
</evidence>
<keyword evidence="4 7" id="KW-0805">Transcription regulation</keyword>
<keyword evidence="3" id="KW-0862">Zinc</keyword>
<dbReference type="GO" id="GO:0051239">
    <property type="term" value="P:regulation of multicellular organismal process"/>
    <property type="evidence" value="ECO:0007669"/>
    <property type="project" value="UniProtKB-ARBA"/>
</dbReference>
<dbReference type="EMBL" id="JBICBT010001026">
    <property type="protein sequence ID" value="KAL3086939.1"/>
    <property type="molecule type" value="Genomic_DNA"/>
</dbReference>
<dbReference type="SUPFAM" id="SSF56366">
    <property type="entry name" value="SMAD MH1 domain"/>
    <property type="match status" value="1"/>
</dbReference>
<keyword evidence="2" id="KW-0479">Metal-binding</keyword>
<keyword evidence="5 7" id="KW-0804">Transcription</keyword>
<evidence type="ECO:0000256" key="2">
    <source>
        <dbReference type="ARBA" id="ARBA00022723"/>
    </source>
</evidence>
<gene>
    <name evidence="11" type="ORF">niasHT_021803</name>
</gene>
<evidence type="ECO:0000313" key="11">
    <source>
        <dbReference type="EMBL" id="KAL3086939.1"/>
    </source>
</evidence>
<feature type="compositionally biased region" description="Basic and acidic residues" evidence="8">
    <location>
        <begin position="505"/>
        <end position="521"/>
    </location>
</feature>
<comment type="similarity">
    <text evidence="1 7">Belongs to the dwarfin/SMAD family.</text>
</comment>
<keyword evidence="6 7" id="KW-0539">Nucleus</keyword>
<protein>
    <recommendedName>
        <fullName evidence="7">Mothers against decapentaplegic homolog</fullName>
        <shortName evidence="7">MAD homolog</shortName>
        <shortName evidence="7">Mothers against DPP homolog</shortName>
    </recommendedName>
    <alternativeName>
        <fullName evidence="7">SMAD family member</fullName>
    </alternativeName>
</protein>
<dbReference type="InterPro" id="IPR036661">
    <property type="entry name" value="Luciferase-like_sf"/>
</dbReference>
<dbReference type="GO" id="GO:0046872">
    <property type="term" value="F:metal ion binding"/>
    <property type="evidence" value="ECO:0007669"/>
    <property type="project" value="UniProtKB-KW"/>
</dbReference>
<dbReference type="PROSITE" id="PS51076">
    <property type="entry name" value="MH2"/>
    <property type="match status" value="1"/>
</dbReference>
<dbReference type="Proteomes" id="UP001620626">
    <property type="component" value="Unassembled WGS sequence"/>
</dbReference>
<sequence length="1016" mass="112769">MAIFWCPFVLPFSLFCAFHLFASIRFLFSLISNRISPIAHLLAAILRRQNGSAIRKRALPKVGGGRRGRIWLRIGPWNCQFGQQKLGIFGLSFLHCFRSQKRNSLPLSFAIFELFCHSIKNPGTFEVSLFLVVLSFGRSFVSFSPFRLSFVRCSVLHFVLHYIFSSHFLLAIPFGTSNNFGHLWWMSPPIDCRRVPFSPPPSSSPFCRLLRHRLSFCSAAVFPRPPPSFCRSFSCHNHQQNRLFLRCYCPPFRRTPPSKADDFPLFGAPPIQANNPPLIVAAELAETVPRSAAVAGRQHRVESGWAIAGPTAAECRWFIRKFKLGRPDRGHGFFSCDCGLLCLFTERRRHIEVLWRRRLLVTDDERKAKRRFLNLMRGFDTEDLDVLRKAIESGGINIKQCAPGPPMDLVEEREESISSGEEAEQEPEMMPGCSATIVSTRPRHSIKQMERDRILFQRQRFPTVASIHHQPATSSASGVLVPIPTTDGAAAVPGSAGGYQRRYSTHREQQLQQRNRRDSKFSRRFAVYTSPPEDSAAGAISLRPLNTTIISSSPRTGSSSDAELDTDEMANAAATTERRRRLQQRQRRRLSAENDGESQMIAASPSRRRLLTQPLTNPDAGLIPQIDKPMSMPYLCCKMWRWKDLQVDAALHRLDPLPWCRFGRVTINNATVSCCNPFHYGLWIKPETASASSDERSIASGVLANGGQRQQCDVTAAGALGDTTIGHVRSAFQHSLQAARTAYGGDDSELPPQTPPPAPPPHTADIGNSSNEWQTMGNHLAGGGGTIGTQPNRRISHSVHCQAMSWGRMVRWQHDERVGDVVTLLGQFAVVGRLAGTVFDGQDVRTAWDVDNAASFALLRQPSDEVSETLDEVWLYNSSDQPLFMCVSRNVARAAAPPSDSALVPNIRRLSPGYCVRVHRICAPPAAVGSAADHAPPPLPSVASPFHRHQFVGNDLTLFSSLGHTAVGAEVIPSMTATQNATALSLLTISVGIGWGANYECRRVTDLPCRYEVIFT</sequence>
<reference evidence="11 12" key="1">
    <citation type="submission" date="2024-10" db="EMBL/GenBank/DDBJ databases">
        <authorList>
            <person name="Kim D."/>
        </authorList>
    </citation>
    <scope>NUCLEOTIDE SEQUENCE [LARGE SCALE GENOMIC DNA]</scope>
    <source>
        <strain evidence="11">BH-2024</strain>
    </source>
</reference>
<evidence type="ECO:0000256" key="7">
    <source>
        <dbReference type="RuleBase" id="RU361195"/>
    </source>
</evidence>
<dbReference type="Pfam" id="PF03166">
    <property type="entry name" value="MH2"/>
    <property type="match status" value="1"/>
</dbReference>
<comment type="caution">
    <text evidence="11">The sequence shown here is derived from an EMBL/GenBank/DDBJ whole genome shotgun (WGS) entry which is preliminary data.</text>
</comment>
<dbReference type="GO" id="GO:0005737">
    <property type="term" value="C:cytoplasm"/>
    <property type="evidence" value="ECO:0007669"/>
    <property type="project" value="UniProtKB-SubCell"/>
</dbReference>
<dbReference type="GO" id="GO:0009791">
    <property type="term" value="P:post-embryonic development"/>
    <property type="evidence" value="ECO:0007669"/>
    <property type="project" value="UniProtKB-ARBA"/>
</dbReference>
<evidence type="ECO:0000256" key="4">
    <source>
        <dbReference type="ARBA" id="ARBA00023015"/>
    </source>
</evidence>
<dbReference type="InterPro" id="IPR008984">
    <property type="entry name" value="SMAD_FHA_dom_sf"/>
</dbReference>
<name>A0ABD2J8K2_9BILA</name>
<dbReference type="AlphaFoldDB" id="A0ABD2J8K2"/>
<dbReference type="Gene3D" id="3.20.20.30">
    <property type="entry name" value="Luciferase-like domain"/>
    <property type="match status" value="1"/>
</dbReference>
<dbReference type="InterPro" id="IPR013790">
    <property type="entry name" value="Dwarfin"/>
</dbReference>
<dbReference type="PANTHER" id="PTHR13703:SF54">
    <property type="entry name" value="MOTHERS AGAINST DECAPENTAPLEGIC HOMOLOG"/>
    <property type="match status" value="1"/>
</dbReference>
<evidence type="ECO:0000259" key="9">
    <source>
        <dbReference type="PROSITE" id="PS51075"/>
    </source>
</evidence>
<feature type="region of interest" description="Disordered" evidence="8">
    <location>
        <begin position="491"/>
        <end position="523"/>
    </location>
</feature>
<feature type="region of interest" description="Disordered" evidence="8">
    <location>
        <begin position="571"/>
        <end position="603"/>
    </location>
</feature>
<proteinExistence type="inferred from homology"/>
<dbReference type="SUPFAM" id="SSF49879">
    <property type="entry name" value="SMAD/FHA domain"/>
    <property type="match status" value="1"/>
</dbReference>
<comment type="subcellular location">
    <subcellularLocation>
        <location evidence="7">Cytoplasm</location>
    </subcellularLocation>
    <subcellularLocation>
        <location evidence="7">Nucleus</location>
    </subcellularLocation>
</comment>
<feature type="domain" description="MH1" evidence="9">
    <location>
        <begin position="559"/>
        <end position="689"/>
    </location>
</feature>
<dbReference type="InterPro" id="IPR013019">
    <property type="entry name" value="MAD_homology_MH1"/>
</dbReference>
<evidence type="ECO:0000256" key="6">
    <source>
        <dbReference type="ARBA" id="ARBA00023242"/>
    </source>
</evidence>
<dbReference type="Pfam" id="PF03165">
    <property type="entry name" value="MH1"/>
    <property type="match status" value="1"/>
</dbReference>
<evidence type="ECO:0000256" key="3">
    <source>
        <dbReference type="ARBA" id="ARBA00022833"/>
    </source>
</evidence>
<dbReference type="PANTHER" id="PTHR13703">
    <property type="entry name" value="SMAD"/>
    <property type="match status" value="1"/>
</dbReference>
<feature type="compositionally biased region" description="Pro residues" evidence="8">
    <location>
        <begin position="752"/>
        <end position="762"/>
    </location>
</feature>
<organism evidence="11 12">
    <name type="scientific">Heterodera trifolii</name>
    <dbReference type="NCBI Taxonomy" id="157864"/>
    <lineage>
        <taxon>Eukaryota</taxon>
        <taxon>Metazoa</taxon>
        <taxon>Ecdysozoa</taxon>
        <taxon>Nematoda</taxon>
        <taxon>Chromadorea</taxon>
        <taxon>Rhabditida</taxon>
        <taxon>Tylenchina</taxon>
        <taxon>Tylenchomorpha</taxon>
        <taxon>Tylenchoidea</taxon>
        <taxon>Heteroderidae</taxon>
        <taxon>Heteroderinae</taxon>
        <taxon>Heterodera</taxon>
    </lineage>
</organism>
<evidence type="ECO:0000259" key="10">
    <source>
        <dbReference type="PROSITE" id="PS51076"/>
    </source>
</evidence>
<dbReference type="Gene3D" id="2.60.200.10">
    <property type="match status" value="1"/>
</dbReference>
<feature type="domain" description="MH2" evidence="10">
    <location>
        <begin position="806"/>
        <end position="1016"/>
    </location>
</feature>
<evidence type="ECO:0000256" key="5">
    <source>
        <dbReference type="ARBA" id="ARBA00023163"/>
    </source>
</evidence>
<dbReference type="GO" id="GO:0005634">
    <property type="term" value="C:nucleus"/>
    <property type="evidence" value="ECO:0007669"/>
    <property type="project" value="UniProtKB-SubCell"/>
</dbReference>
<evidence type="ECO:0000256" key="8">
    <source>
        <dbReference type="SAM" id="MobiDB-lite"/>
    </source>
</evidence>
<keyword evidence="12" id="KW-1185">Reference proteome</keyword>
<dbReference type="PROSITE" id="PS51075">
    <property type="entry name" value="MH1"/>
    <property type="match status" value="1"/>
</dbReference>
<evidence type="ECO:0000313" key="12">
    <source>
        <dbReference type="Proteomes" id="UP001620626"/>
    </source>
</evidence>
<dbReference type="SMART" id="SM00523">
    <property type="entry name" value="DWA"/>
    <property type="match status" value="1"/>
</dbReference>
<dbReference type="InterPro" id="IPR003619">
    <property type="entry name" value="MAD_homology1_Dwarfin-type"/>
</dbReference>
<dbReference type="InterPro" id="IPR036578">
    <property type="entry name" value="SMAD_MH1_sf"/>
</dbReference>
<dbReference type="Gene3D" id="3.90.520.10">
    <property type="entry name" value="SMAD MH1 domain"/>
    <property type="match status" value="1"/>
</dbReference>
<dbReference type="InterPro" id="IPR017855">
    <property type="entry name" value="SMAD-like_dom_sf"/>
</dbReference>
<feature type="compositionally biased region" description="Polar residues" evidence="8">
    <location>
        <begin position="766"/>
        <end position="777"/>
    </location>
</feature>